<dbReference type="Proteomes" id="UP000785200">
    <property type="component" value="Unassembled WGS sequence"/>
</dbReference>
<comment type="caution">
    <text evidence="2">The sequence shown here is derived from an EMBL/GenBank/DDBJ whole genome shotgun (WGS) entry which is preliminary data.</text>
</comment>
<proteinExistence type="predicted"/>
<dbReference type="EMBL" id="VNKQ01000006">
    <property type="protein sequence ID" value="KAG0650068.1"/>
    <property type="molecule type" value="Genomic_DNA"/>
</dbReference>
<dbReference type="SUPFAM" id="SSF51735">
    <property type="entry name" value="NAD(P)-binding Rossmann-fold domains"/>
    <property type="match status" value="1"/>
</dbReference>
<dbReference type="GO" id="GO:0016491">
    <property type="term" value="F:oxidoreductase activity"/>
    <property type="evidence" value="ECO:0007669"/>
    <property type="project" value="UniProtKB-KW"/>
</dbReference>
<dbReference type="Pfam" id="PF00106">
    <property type="entry name" value="adh_short"/>
    <property type="match status" value="1"/>
</dbReference>
<dbReference type="InterPro" id="IPR036291">
    <property type="entry name" value="NAD(P)-bd_dom_sf"/>
</dbReference>
<dbReference type="AlphaFoldDB" id="A0A9P7AXW4"/>
<reference evidence="2" key="1">
    <citation type="submission" date="2019-07" db="EMBL/GenBank/DDBJ databases">
        <title>Hyphodiscus hymeniophilus genome sequencing and assembly.</title>
        <authorList>
            <person name="Kramer G."/>
            <person name="Nodwell J."/>
        </authorList>
    </citation>
    <scope>NUCLEOTIDE SEQUENCE</scope>
    <source>
        <strain evidence="2">ATCC 34498</strain>
    </source>
</reference>
<dbReference type="OrthoDB" id="542013at2759"/>
<dbReference type="InterPro" id="IPR002347">
    <property type="entry name" value="SDR_fam"/>
</dbReference>
<dbReference type="PANTHER" id="PTHR43157">
    <property type="entry name" value="PHOSPHATIDYLINOSITOL-GLYCAN BIOSYNTHESIS CLASS F PROTEIN-RELATED"/>
    <property type="match status" value="1"/>
</dbReference>
<keyword evidence="1" id="KW-0560">Oxidoreductase</keyword>
<gene>
    <name evidence="2" type="ORF">D0Z07_2998</name>
</gene>
<keyword evidence="3" id="KW-1185">Reference proteome</keyword>
<organism evidence="2 3">
    <name type="scientific">Hyphodiscus hymeniophilus</name>
    <dbReference type="NCBI Taxonomy" id="353542"/>
    <lineage>
        <taxon>Eukaryota</taxon>
        <taxon>Fungi</taxon>
        <taxon>Dikarya</taxon>
        <taxon>Ascomycota</taxon>
        <taxon>Pezizomycotina</taxon>
        <taxon>Leotiomycetes</taxon>
        <taxon>Helotiales</taxon>
        <taxon>Hyphodiscaceae</taxon>
        <taxon>Hyphodiscus</taxon>
    </lineage>
</organism>
<evidence type="ECO:0000256" key="1">
    <source>
        <dbReference type="ARBA" id="ARBA00023002"/>
    </source>
</evidence>
<dbReference type="PRINTS" id="PR00081">
    <property type="entry name" value="GDHRDH"/>
</dbReference>
<evidence type="ECO:0000313" key="3">
    <source>
        <dbReference type="Proteomes" id="UP000785200"/>
    </source>
</evidence>
<name>A0A9P7AXW4_9HELO</name>
<evidence type="ECO:0000313" key="2">
    <source>
        <dbReference type="EMBL" id="KAG0650068.1"/>
    </source>
</evidence>
<dbReference type="PANTHER" id="PTHR43157:SF35">
    <property type="entry name" value="DEHYDROGENASE_REDUCTASE FAMILY PROTEIN, PUTATIVE-RELATED"/>
    <property type="match status" value="1"/>
</dbReference>
<dbReference type="Gene3D" id="3.40.50.720">
    <property type="entry name" value="NAD(P)-binding Rossmann-like Domain"/>
    <property type="match status" value="1"/>
</dbReference>
<sequence length="332" mass="36840">MVSSKDLPPSTAGFGSVFFNNQFRANPAWPAPGTSLSGKAAIITGSNTGLGYETAVQLLEIRLSHLIMAVRSLSRGEAAASQLRRLHPRAIIEVWQLDMGLYSSIQAFARRAEGLSRIDIVVLNAGVIRLQFVSVISTGHEEVFQVNYLSTILLAILLLPTLKAKGRQNGSTPHLTIVNAALTLAAQFPNKDANPLFPSFDDPKQWNREEHYNSSKLMAHMFLWKLVDYVAADDVIVNLADPAWVKDTEFARDAKGFMKVAMKAFGTLGRTPFHRVFLFMRIHPYQCLRFAAMLYTTEGKQLTEKVWKETLDELDFAGVRGILEAMRASNGV</sequence>
<accession>A0A9P7AXW4</accession>
<protein>
    <submittedName>
        <fullName evidence="2">Short chain dehydrogenase yanD</fullName>
    </submittedName>
</protein>